<dbReference type="AlphaFoldDB" id="A0A1W9HUB3"/>
<comment type="caution">
    <text evidence="2">The sequence shown here is derived from an EMBL/GenBank/DDBJ whole genome shotgun (WGS) entry which is preliminary data.</text>
</comment>
<dbReference type="Pfam" id="PF02567">
    <property type="entry name" value="PhzC-PhzF"/>
    <property type="match status" value="1"/>
</dbReference>
<dbReference type="PANTHER" id="PTHR13774">
    <property type="entry name" value="PHENAZINE BIOSYNTHESIS PROTEIN"/>
    <property type="match status" value="1"/>
</dbReference>
<gene>
    <name evidence="2" type="ORF">A4S15_13490</name>
</gene>
<organism evidence="2 3">
    <name type="scientific">Candidatus Raskinella chloraquaticus</name>
    <dbReference type="NCBI Taxonomy" id="1951219"/>
    <lineage>
        <taxon>Bacteria</taxon>
        <taxon>Pseudomonadati</taxon>
        <taxon>Pseudomonadota</taxon>
        <taxon>Alphaproteobacteria</taxon>
        <taxon>Hyphomicrobiales</taxon>
        <taxon>Phreatobacteraceae</taxon>
        <taxon>Candidatus Raskinella</taxon>
    </lineage>
</organism>
<dbReference type="RefSeq" id="WP_376802753.1">
    <property type="nucleotide sequence ID" value="NZ_DBNB01000032.1"/>
</dbReference>
<sequence length="101" mass="11037">MRRRFVQCDVFTSVPTRGNGLAVVIDGEGLSDSAMQQFAAWTNLAETTFLLAPTTQEADYKVRIFTPAREMLFAGHPTLGSCASWIQCGGKPRTQGLVRQG</sequence>
<evidence type="ECO:0000313" key="2">
    <source>
        <dbReference type="EMBL" id="OQW50801.1"/>
    </source>
</evidence>
<dbReference type="Gene3D" id="3.10.310.10">
    <property type="entry name" value="Diaminopimelate Epimerase, Chain A, domain 1"/>
    <property type="match status" value="1"/>
</dbReference>
<dbReference type="InterPro" id="IPR003719">
    <property type="entry name" value="Phenazine_PhzF-like"/>
</dbReference>
<accession>A0A1W9HUB3</accession>
<dbReference type="PANTHER" id="PTHR13774:SF32">
    <property type="entry name" value="ANTISENSE-ENHANCING SEQUENCE 1"/>
    <property type="match status" value="1"/>
</dbReference>
<evidence type="ECO:0000313" key="3">
    <source>
        <dbReference type="Proteomes" id="UP000192872"/>
    </source>
</evidence>
<comment type="similarity">
    <text evidence="1">Belongs to the PhzF family.</text>
</comment>
<name>A0A1W9HUB3_9HYPH</name>
<proteinExistence type="inferred from homology"/>
<dbReference type="GO" id="GO:0016853">
    <property type="term" value="F:isomerase activity"/>
    <property type="evidence" value="ECO:0007669"/>
    <property type="project" value="TreeGrafter"/>
</dbReference>
<dbReference type="Proteomes" id="UP000192872">
    <property type="component" value="Unassembled WGS sequence"/>
</dbReference>
<reference evidence="2 3" key="1">
    <citation type="journal article" date="2017" name="Water Res.">
        <title>Comammox in drinking water systems.</title>
        <authorList>
            <person name="Wang Y."/>
            <person name="Ma L."/>
            <person name="Mao Y."/>
            <person name="Jiang X."/>
            <person name="Xia Y."/>
            <person name="Yu K."/>
            <person name="Li B."/>
            <person name="Zhang T."/>
        </authorList>
    </citation>
    <scope>NUCLEOTIDE SEQUENCE [LARGE SCALE GENOMIC DNA]</scope>
    <source>
        <strain evidence="2">SG_bin8</strain>
    </source>
</reference>
<dbReference type="GO" id="GO:0005737">
    <property type="term" value="C:cytoplasm"/>
    <property type="evidence" value="ECO:0007669"/>
    <property type="project" value="TreeGrafter"/>
</dbReference>
<protein>
    <recommendedName>
        <fullName evidence="4">Phenazine biosynthesis protein PhzF</fullName>
    </recommendedName>
</protein>
<dbReference type="NCBIfam" id="TIGR00654">
    <property type="entry name" value="PhzF_family"/>
    <property type="match status" value="1"/>
</dbReference>
<evidence type="ECO:0008006" key="4">
    <source>
        <dbReference type="Google" id="ProtNLM"/>
    </source>
</evidence>
<dbReference type="SUPFAM" id="SSF54506">
    <property type="entry name" value="Diaminopimelate epimerase-like"/>
    <property type="match status" value="1"/>
</dbReference>
<dbReference type="EMBL" id="LWDL01000024">
    <property type="protein sequence ID" value="OQW50801.1"/>
    <property type="molecule type" value="Genomic_DNA"/>
</dbReference>
<evidence type="ECO:0000256" key="1">
    <source>
        <dbReference type="ARBA" id="ARBA00008270"/>
    </source>
</evidence>
<dbReference type="STRING" id="1827387.A4S15_13490"/>